<organism evidence="1 2">
    <name type="scientific">Mycobacterium rhizamassiliense</name>
    <dbReference type="NCBI Taxonomy" id="1841860"/>
    <lineage>
        <taxon>Bacteria</taxon>
        <taxon>Bacillati</taxon>
        <taxon>Actinomycetota</taxon>
        <taxon>Actinomycetes</taxon>
        <taxon>Mycobacteriales</taxon>
        <taxon>Mycobacteriaceae</taxon>
        <taxon>Mycobacterium</taxon>
    </lineage>
</organism>
<sequence length="271" mass="29963">MPTDLHPFAGEGPGNVPLPRAPLVRTIAQLKFPYLTQFAVNEDAVASAVAGALSGSYPIMEFGHEVAVTITAQGVTENRSPTKIWRLASGDRAWQISFSGTFLSIDTTSYVRRSDFAQRLADAWTALNSAVAVPYVERLGVRYINQLTDREHLDRLTLFLRAEVLGVVTSEHPDEAALVSALNEAQYRFPDGGVFQARWGLLPAGASIDNARPAFDHPTWILDTDSFREFAPSVQNGEHLYDDVRDLALRGYQFFRWAVTDEFLTAFGGEL</sequence>
<dbReference type="NCBIfam" id="TIGR04255">
    <property type="entry name" value="sporadTIGR04255"/>
    <property type="match status" value="1"/>
</dbReference>
<name>A0A2U3NSV0_9MYCO</name>
<evidence type="ECO:0000313" key="1">
    <source>
        <dbReference type="EMBL" id="SPM34485.1"/>
    </source>
</evidence>
<proteinExistence type="predicted"/>
<dbReference type="STRING" id="1841860.GCA_900157375_02308"/>
<evidence type="ECO:0000313" key="2">
    <source>
        <dbReference type="Proteomes" id="UP000240988"/>
    </source>
</evidence>
<dbReference type="AlphaFoldDB" id="A0A2U3NSV0"/>
<dbReference type="Proteomes" id="UP000240988">
    <property type="component" value="Unassembled WGS sequence"/>
</dbReference>
<reference evidence="1 2" key="1">
    <citation type="submission" date="2017-01" db="EMBL/GenBank/DDBJ databases">
        <authorList>
            <consortium name="Urmite Genomes"/>
        </authorList>
    </citation>
    <scope>NUCLEOTIDE SEQUENCE [LARGE SCALE GENOMIC DNA]</scope>
    <source>
        <strain evidence="1 2">AB57</strain>
    </source>
</reference>
<dbReference type="EMBL" id="FUFA01000004">
    <property type="protein sequence ID" value="SPM34485.1"/>
    <property type="molecule type" value="Genomic_DNA"/>
</dbReference>
<keyword evidence="2" id="KW-1185">Reference proteome</keyword>
<dbReference type="InterPro" id="IPR026349">
    <property type="entry name" value="CHP04255"/>
</dbReference>
<protein>
    <submittedName>
        <fullName evidence="1">TIGR04255 family protein</fullName>
    </submittedName>
</protein>
<gene>
    <name evidence="1" type="ORF">MRAB57_2304</name>
</gene>
<accession>A0A2U3NSV0</accession>
<dbReference type="RefSeq" id="WP_077087679.1">
    <property type="nucleotide sequence ID" value="NZ_LT721901.1"/>
</dbReference>
<dbReference type="OrthoDB" id="7107919at2"/>